<dbReference type="InterPro" id="IPR019734">
    <property type="entry name" value="TPR_rpt"/>
</dbReference>
<evidence type="ECO:0000313" key="3">
    <source>
        <dbReference type="Ensembl" id="ENSMUNP00000026723.1"/>
    </source>
</evidence>
<dbReference type="SUPFAM" id="SSF48452">
    <property type="entry name" value="TPR-like"/>
    <property type="match status" value="1"/>
</dbReference>
<feature type="transmembrane region" description="Helical" evidence="2">
    <location>
        <begin position="428"/>
        <end position="452"/>
    </location>
</feature>
<reference evidence="3" key="1">
    <citation type="submission" date="2020-03" db="EMBL/GenBank/DDBJ databases">
        <title>Melopsittacus undulatus (budgerigar) genome, bMelUnd1, maternal haplotype with Z.</title>
        <authorList>
            <person name="Gedman G."/>
            <person name="Mountcastle J."/>
            <person name="Haase B."/>
            <person name="Formenti G."/>
            <person name="Wright T."/>
            <person name="Apodaca J."/>
            <person name="Pelan S."/>
            <person name="Chow W."/>
            <person name="Rhie A."/>
            <person name="Howe K."/>
            <person name="Fedrigo O."/>
            <person name="Jarvis E.D."/>
        </authorList>
    </citation>
    <scope>NUCLEOTIDE SEQUENCE [LARGE SCALE GENOMIC DNA]</scope>
</reference>
<reference evidence="3" key="3">
    <citation type="submission" date="2025-09" db="UniProtKB">
        <authorList>
            <consortium name="Ensembl"/>
        </authorList>
    </citation>
    <scope>IDENTIFICATION</scope>
</reference>
<dbReference type="SMART" id="SM00028">
    <property type="entry name" value="TPR"/>
    <property type="match status" value="2"/>
</dbReference>
<feature type="compositionally biased region" description="Low complexity" evidence="1">
    <location>
        <begin position="1"/>
        <end position="12"/>
    </location>
</feature>
<accession>A0A8V5GII9</accession>
<sequence length="494" mass="52436">MAAAGPEAAAGGAEEEGDGDEEGLKRLEELVSDLQRFRLSLPSDPPNDPPTVTLEQELERTLRLMDDVHVSQQARGRALELRAEALGVCPTAAPQVEQALSRAVKLDPGLASAWIRLGELQWGRGDLEGARACFRGALAHARARRLLSVVLRAGGGGGALRESLTQAEAAVRCQPCDGASWYVLGNAYVSLFFAGGQSPEAARRALGAYAQAERVDPEAANNPDLHLNRATLLQYEERYGAALEGLSRAASLAPGWAEPRRRHAHLLDFLSRLCAALANRVRGAGPRGGQWESMGINWVQWGSMGSMGFGACNGDQWGLMGVNRGVGLREALTSSPPPPIHSVLGLADGAGGVAAVTVYNAAPDWTVAVGDSVTVPRPCLKQHQHQHQGQVCGGIWGLWGLYGALWGSMGFLWVPIGSLWGSMGFCGALWGLYGVLWGSMGVYGVSMGLYGALWGSMGYLWGTMGVYGALRVLYWVSVLICGSLSVLYGVFMGL</sequence>
<evidence type="ECO:0000256" key="1">
    <source>
        <dbReference type="SAM" id="MobiDB-lite"/>
    </source>
</evidence>
<evidence type="ECO:0000313" key="4">
    <source>
        <dbReference type="Proteomes" id="UP000694405"/>
    </source>
</evidence>
<protein>
    <submittedName>
        <fullName evidence="3">Uncharacterized protein</fullName>
    </submittedName>
</protein>
<keyword evidence="2" id="KW-0812">Transmembrane</keyword>
<dbReference type="InterPro" id="IPR032076">
    <property type="entry name" value="TTC5_OB"/>
</dbReference>
<feature type="region of interest" description="Disordered" evidence="1">
    <location>
        <begin position="1"/>
        <end position="24"/>
    </location>
</feature>
<reference evidence="3" key="2">
    <citation type="submission" date="2025-08" db="UniProtKB">
        <authorList>
            <consortium name="Ensembl"/>
        </authorList>
    </citation>
    <scope>IDENTIFICATION</scope>
</reference>
<dbReference type="Gene3D" id="2.40.50.550">
    <property type="match status" value="1"/>
</dbReference>
<keyword evidence="2" id="KW-1133">Transmembrane helix</keyword>
<keyword evidence="4" id="KW-1185">Reference proteome</keyword>
<dbReference type="Gene3D" id="1.25.40.10">
    <property type="entry name" value="Tetratricopeptide repeat domain"/>
    <property type="match status" value="1"/>
</dbReference>
<dbReference type="AlphaFoldDB" id="A0A8V5GII9"/>
<organism evidence="3 4">
    <name type="scientific">Melopsittacus undulatus</name>
    <name type="common">Budgerigar</name>
    <name type="synonym">Psittacus undulatus</name>
    <dbReference type="NCBI Taxonomy" id="13146"/>
    <lineage>
        <taxon>Eukaryota</taxon>
        <taxon>Metazoa</taxon>
        <taxon>Chordata</taxon>
        <taxon>Craniata</taxon>
        <taxon>Vertebrata</taxon>
        <taxon>Euteleostomi</taxon>
        <taxon>Archelosauria</taxon>
        <taxon>Archosauria</taxon>
        <taxon>Dinosauria</taxon>
        <taxon>Saurischia</taxon>
        <taxon>Theropoda</taxon>
        <taxon>Coelurosauria</taxon>
        <taxon>Aves</taxon>
        <taxon>Neognathae</taxon>
        <taxon>Neoaves</taxon>
        <taxon>Telluraves</taxon>
        <taxon>Australaves</taxon>
        <taxon>Psittaciformes</taxon>
        <taxon>Psittaculidae</taxon>
        <taxon>Melopsittacus</taxon>
    </lineage>
</organism>
<evidence type="ECO:0000256" key="2">
    <source>
        <dbReference type="SAM" id="Phobius"/>
    </source>
</evidence>
<name>A0A8V5GII9_MELUD</name>
<dbReference type="InterPro" id="IPR038645">
    <property type="entry name" value="TTC5_OB_sf"/>
</dbReference>
<feature type="transmembrane region" description="Helical" evidence="2">
    <location>
        <begin position="396"/>
        <end position="416"/>
    </location>
</feature>
<proteinExistence type="predicted"/>
<keyword evidence="2" id="KW-0472">Membrane</keyword>
<gene>
    <name evidence="3" type="primary">LOC115946206</name>
</gene>
<feature type="transmembrane region" description="Helical" evidence="2">
    <location>
        <begin position="472"/>
        <end position="491"/>
    </location>
</feature>
<dbReference type="InterPro" id="IPR011990">
    <property type="entry name" value="TPR-like_helical_dom_sf"/>
</dbReference>
<dbReference type="Proteomes" id="UP000694405">
    <property type="component" value="Chromosome 30"/>
</dbReference>
<dbReference type="Pfam" id="PF16669">
    <property type="entry name" value="TTC5_OB"/>
    <property type="match status" value="1"/>
</dbReference>
<dbReference type="PANTHER" id="PTHR34147">
    <property type="entry name" value="IG-LIKE DOMAIN-CONTAINING PROTEIN-RELATED"/>
    <property type="match status" value="1"/>
</dbReference>
<dbReference type="PANTHER" id="PTHR34147:SF3">
    <property type="entry name" value="ANAPHASE-PROMOTING COMPLEX SUBUNIT 4 WD40 DOMAIN-CONTAINING PROTEIN-RELATED"/>
    <property type="match status" value="1"/>
</dbReference>
<dbReference type="Ensembl" id="ENSMUNT00000032601.1">
    <property type="protein sequence ID" value="ENSMUNP00000026723.1"/>
    <property type="gene ID" value="ENSMUNG00000018720.1"/>
</dbReference>